<evidence type="ECO:0000313" key="1">
    <source>
        <dbReference type="EMBL" id="CAJ99567.1"/>
    </source>
</evidence>
<proteinExistence type="predicted"/>
<dbReference type="KEGG" id="hac:Hac_0776"/>
<dbReference type="EMBL" id="AM260522">
    <property type="protein sequence ID" value="CAJ99567.1"/>
    <property type="molecule type" value="Genomic_DNA"/>
</dbReference>
<keyword evidence="2" id="KW-1185">Reference proteome</keyword>
<dbReference type="Proteomes" id="UP000000775">
    <property type="component" value="Chromosome"/>
</dbReference>
<dbReference type="HOGENOM" id="CLU_202474_0_0_7"/>
<gene>
    <name evidence="1" type="ordered locus">Hac_0776</name>
</gene>
<sequence>MPAVIKVPILKTSPSHEIWLNATIQNPILGECTLKDDAGYQCVIRQVTLDSNVRDLGTSTEFTIKGDFYPN</sequence>
<reference evidence="1 2" key="1">
    <citation type="journal article" date="2006" name="PLoS Genet.">
        <title>Who ate whom? Adaptive Helicobacter genomic changes that accompanied a host jump from early humans to large felines.</title>
        <authorList>
            <person name="Eppinger M."/>
            <person name="Baar C."/>
            <person name="Linz B."/>
            <person name="Raddatz G."/>
            <person name="Lanz C."/>
            <person name="Keller H."/>
            <person name="Morelli G."/>
            <person name="Gressmann H."/>
            <person name="Achtman M."/>
            <person name="Schuster S.C."/>
        </authorList>
    </citation>
    <scope>NUCLEOTIDE SEQUENCE [LARGE SCALE GENOMIC DNA]</scope>
    <source>
        <strain evidence="1 2">Sheeba</strain>
    </source>
</reference>
<name>Q17XQ9_HELAH</name>
<protein>
    <submittedName>
        <fullName evidence="1">Uncharacterized protein</fullName>
    </submittedName>
</protein>
<accession>Q17XQ9</accession>
<dbReference type="AlphaFoldDB" id="Q17XQ9"/>
<organism evidence="1 2">
    <name type="scientific">Helicobacter acinonychis (strain Sheeba)</name>
    <dbReference type="NCBI Taxonomy" id="382638"/>
    <lineage>
        <taxon>Bacteria</taxon>
        <taxon>Pseudomonadati</taxon>
        <taxon>Campylobacterota</taxon>
        <taxon>Epsilonproteobacteria</taxon>
        <taxon>Campylobacterales</taxon>
        <taxon>Helicobacteraceae</taxon>
        <taxon>Helicobacter</taxon>
    </lineage>
</organism>
<evidence type="ECO:0000313" key="2">
    <source>
        <dbReference type="Proteomes" id="UP000000775"/>
    </source>
</evidence>